<feature type="transmembrane region" description="Helical" evidence="1">
    <location>
        <begin position="258"/>
        <end position="284"/>
    </location>
</feature>
<feature type="transmembrane region" description="Helical" evidence="1">
    <location>
        <begin position="366"/>
        <end position="385"/>
    </location>
</feature>
<feature type="transmembrane region" description="Helical" evidence="1">
    <location>
        <begin position="392"/>
        <end position="413"/>
    </location>
</feature>
<dbReference type="OrthoDB" id="148359at2"/>
<proteinExistence type="predicted"/>
<dbReference type="RefSeq" id="WP_075062026.1">
    <property type="nucleotide sequence ID" value="NZ_LGCL01000016.1"/>
</dbReference>
<sequence length="674" mass="76339">MSDAKHSSRSFLYAFITIFSLAALAYLPKVLELGFYRDDWYLLYTGNVLGAQHFTDIFMSDRPFRAVLMQLAFQWFGNNILLYNLVDYALRALAGVGAYWIVRQLWPKQNLAALLMGSLYVVFPAFADQPNALDYQAHHIAMTAMVFSIGLTISAMKDSRLGFKVLFHLLSAALAVLCYATMEYFIGMEGLRFAIIFYRCQPTGLKNLLKHAWNTILSGLPILAAASGFLVWRIFFFQNVRNATQIDSMFSNYLSSPALRLANTFASLVTDTINVTLLAWGVPFNKLASNLRLREWMIGFMLSLAAVAILSYFSTQAIRMEKNKRENDSSTHWAQDAILIGLFGVVVSLIPIIFGERRALLPSRFTWPGSLSAVLMLVGVFQRFVTRRHQRMILACVLAFLAVMTHYANALAFAEDWKTAREMWWQLSWRAPQIQPGTVLVGKINGMEIPEDYVLWGPANLIYAPTPTEGALPISAEVLNLTSFQMIITGRGDDKEVRSIPLSRDFSKTLVLSRPSEQSCLHTLDSRFPLSSVYADERLVALLPYSRIDQIDPNAQPQTPPAAIFGEEPQHTWCYYYQKADLASQKQDWVEVTRLGNEVLKLGYRPDDWVEWMPFVRGFAYLGDYEKVEELIPVVKTSTQLRVQACELFTQELEIVGADLQEGQAYLVDAFCNR</sequence>
<dbReference type="Proteomes" id="UP000050417">
    <property type="component" value="Unassembled WGS sequence"/>
</dbReference>
<comment type="caution">
    <text evidence="2">The sequence shown here is derived from an EMBL/GenBank/DDBJ whole genome shotgun (WGS) entry which is preliminary data.</text>
</comment>
<feature type="transmembrane region" description="Helical" evidence="1">
    <location>
        <begin position="139"/>
        <end position="156"/>
    </location>
</feature>
<dbReference type="EMBL" id="LGCL01000016">
    <property type="protein sequence ID" value="KPL78754.1"/>
    <property type="molecule type" value="Genomic_DNA"/>
</dbReference>
<feature type="transmembrane region" description="Helical" evidence="1">
    <location>
        <begin position="333"/>
        <end position="354"/>
    </location>
</feature>
<feature type="transmembrane region" description="Helical" evidence="1">
    <location>
        <begin position="163"/>
        <end position="182"/>
    </location>
</feature>
<name>A0A0N8GNQ5_9CHLR</name>
<keyword evidence="1" id="KW-1133">Transmembrane helix</keyword>
<evidence type="ECO:0000313" key="3">
    <source>
        <dbReference type="Proteomes" id="UP000050417"/>
    </source>
</evidence>
<evidence type="ECO:0008006" key="4">
    <source>
        <dbReference type="Google" id="ProtNLM"/>
    </source>
</evidence>
<evidence type="ECO:0000313" key="2">
    <source>
        <dbReference type="EMBL" id="KPL78754.1"/>
    </source>
</evidence>
<feature type="transmembrane region" description="Helical" evidence="1">
    <location>
        <begin position="296"/>
        <end position="313"/>
    </location>
</feature>
<feature type="transmembrane region" description="Helical" evidence="1">
    <location>
        <begin position="216"/>
        <end position="237"/>
    </location>
</feature>
<keyword evidence="1" id="KW-0812">Transmembrane</keyword>
<dbReference type="AlphaFoldDB" id="A0A0N8GNQ5"/>
<feature type="transmembrane region" description="Helical" evidence="1">
    <location>
        <begin position="109"/>
        <end position="127"/>
    </location>
</feature>
<accession>A0A0N8GNQ5</accession>
<feature type="transmembrane region" description="Helical" evidence="1">
    <location>
        <begin position="12"/>
        <end position="31"/>
    </location>
</feature>
<keyword evidence="1" id="KW-0472">Membrane</keyword>
<feature type="transmembrane region" description="Helical" evidence="1">
    <location>
        <begin position="80"/>
        <end position="102"/>
    </location>
</feature>
<keyword evidence="3" id="KW-1185">Reference proteome</keyword>
<protein>
    <recommendedName>
        <fullName evidence="4">Glycosyltransferase RgtA/B/C/D-like domain-containing protein</fullName>
    </recommendedName>
</protein>
<organism evidence="2 3">
    <name type="scientific">Ornatilinea apprima</name>
    <dbReference type="NCBI Taxonomy" id="1134406"/>
    <lineage>
        <taxon>Bacteria</taxon>
        <taxon>Bacillati</taxon>
        <taxon>Chloroflexota</taxon>
        <taxon>Anaerolineae</taxon>
        <taxon>Anaerolineales</taxon>
        <taxon>Anaerolineaceae</taxon>
        <taxon>Ornatilinea</taxon>
    </lineage>
</organism>
<dbReference type="PATRIC" id="fig|1134406.4.peg.1639"/>
<reference evidence="2 3" key="1">
    <citation type="submission" date="2015-07" db="EMBL/GenBank/DDBJ databases">
        <title>Genome sequence of Ornatilinea apprima DSM 23815.</title>
        <authorList>
            <person name="Hemp J."/>
            <person name="Ward L.M."/>
            <person name="Pace L.A."/>
            <person name="Fischer W.W."/>
        </authorList>
    </citation>
    <scope>NUCLEOTIDE SEQUENCE [LARGE SCALE GENOMIC DNA]</scope>
    <source>
        <strain evidence="2 3">P3M-1</strain>
    </source>
</reference>
<gene>
    <name evidence="2" type="ORF">ADN00_05815</name>
</gene>
<evidence type="ECO:0000256" key="1">
    <source>
        <dbReference type="SAM" id="Phobius"/>
    </source>
</evidence>